<evidence type="ECO:0000259" key="2">
    <source>
        <dbReference type="Pfam" id="PF08751"/>
    </source>
</evidence>
<dbReference type="SUPFAM" id="SSF52540">
    <property type="entry name" value="P-loop containing nucleoside triphosphate hydrolases"/>
    <property type="match status" value="2"/>
</dbReference>
<gene>
    <name evidence="3" type="ORF">HF690_05220</name>
</gene>
<sequence length="880" mass="96646">MLSHSTLKQSKGKDALAVVQYMLSEYYIDAEGHAVGVSQWAGAGAEAQNLRGKVKAQHFRNLLEGFGKKRTQKLVKNAGQPSRKRLGDDFTFSVDKSYSLAFAAADEQTQQQMIEDGNAACDAVLDWMAKQAHTYKRKGDGREKVAGLVVARFAHFSSREGEPNLHFHNAVINAALSESGAWAAMDNRELLELVKAGGALFRAEFAHRMRTRGFKVSKERERDAEGRETGQVWHKLAGVSSDVERKFSTRRQQIEEAMSKQGLSAQAACLATRKGKEELTFSQTMERAKAALQDLRNAGQVQWQSVEDLKGESHQEAVSDAAILRRLHKTEAAFGRAELIEQVAKEHGGALNAAQCLREADRILERAQVRELGHDHKGRERWASVEQIETERAIGDAARARLNDESVRLDAETVARAIKEHEQAQGFKLSKEQRAAVEFVTLKTGGVAVVTGQAGAGKTASAGGYIKAFQHAGREVIGTALAWDAADKLAAETGLECFSAASLLAQIRQEKLKLSASSVVVVDEAGTVGARTIRDIQQAVDAAGGKLVLVGDAQQLQPVEAGAGFVLAMRETGEARLGEIRRQKHEQDRALARMFYDAGTSGQTLVEAMEKREQLTQHEDTEQARAALVAAYLADPAAARDKLIIAPTNAQCDALTHALREARKERGELQDSQPVEVRGRLLGQRQPLDLAAGDRVRFGKRDRALGVTNGTVATVERIEADTQGGHRLSVRIESDIPAQDGRLVEFSTREMDALGYGYAGTVHKAQGQGKASVFWLAEGRSMSRNLGLVAFTRTKERLQVFTTPEGREQLAESLDEFRDKLNAVDMLKEKEQQHEQARGALAQAFDKLGELVSAFKRKREQTQEQQKQTRQRSRAHAFGR</sequence>
<dbReference type="Gene3D" id="3.40.50.300">
    <property type="entry name" value="P-loop containing nucleotide triphosphate hydrolases"/>
    <property type="match status" value="2"/>
</dbReference>
<dbReference type="EMBL" id="JAAZQD010000002">
    <property type="protein sequence ID" value="NKZ38357.1"/>
    <property type="molecule type" value="Genomic_DNA"/>
</dbReference>
<dbReference type="Proteomes" id="UP000541636">
    <property type="component" value="Unassembled WGS sequence"/>
</dbReference>
<dbReference type="SUPFAM" id="SSF55464">
    <property type="entry name" value="Origin of replication-binding domain, RBD-like"/>
    <property type="match status" value="1"/>
</dbReference>
<feature type="region of interest" description="Disordered" evidence="1">
    <location>
        <begin position="856"/>
        <end position="880"/>
    </location>
</feature>
<protein>
    <submittedName>
        <fullName evidence="3">Relaxase domain-containing protein</fullName>
    </submittedName>
</protein>
<reference evidence="3 4" key="1">
    <citation type="journal article" date="2017" name="Int. J. Syst. Evol. Microbiol.">
        <title>Oleiagrimonas citrea sp. nov., a marine bacterium isolated from tidal flat sediment and emended description of the genus Oleiagrimonas Fang et al. 2015 and Oleiagrimonas soli.</title>
        <authorList>
            <person name="Yang S.H."/>
            <person name="Seo H.S."/>
            <person name="Seong C.N."/>
            <person name="Kwon K.K."/>
        </authorList>
    </citation>
    <scope>NUCLEOTIDE SEQUENCE [LARGE SCALE GENOMIC DNA]</scope>
    <source>
        <strain evidence="3 4">MEBiC09124</strain>
    </source>
</reference>
<dbReference type="Pfam" id="PF13604">
    <property type="entry name" value="AAA_30"/>
    <property type="match status" value="1"/>
</dbReference>
<dbReference type="AlphaFoldDB" id="A0A846ZKZ5"/>
<dbReference type="Gene3D" id="2.30.30.940">
    <property type="match status" value="1"/>
</dbReference>
<evidence type="ECO:0000256" key="1">
    <source>
        <dbReference type="SAM" id="MobiDB-lite"/>
    </source>
</evidence>
<keyword evidence="4" id="KW-1185">Reference proteome</keyword>
<feature type="compositionally biased region" description="Basic residues" evidence="1">
    <location>
        <begin position="869"/>
        <end position="880"/>
    </location>
</feature>
<evidence type="ECO:0000313" key="3">
    <source>
        <dbReference type="EMBL" id="NKZ38357.1"/>
    </source>
</evidence>
<dbReference type="RefSeq" id="WP_168608701.1">
    <property type="nucleotide sequence ID" value="NZ_JAAZQD010000002.1"/>
</dbReference>
<dbReference type="Pfam" id="PF08751">
    <property type="entry name" value="TrwC"/>
    <property type="match status" value="1"/>
</dbReference>
<dbReference type="InterPro" id="IPR027417">
    <property type="entry name" value="P-loop_NTPase"/>
</dbReference>
<name>A0A846ZKZ5_9GAMM</name>
<feature type="domain" description="TrwC relaxase" evidence="2">
    <location>
        <begin position="25"/>
        <end position="292"/>
    </location>
</feature>
<evidence type="ECO:0000313" key="4">
    <source>
        <dbReference type="Proteomes" id="UP000541636"/>
    </source>
</evidence>
<accession>A0A846ZKZ5</accession>
<dbReference type="InterPro" id="IPR014862">
    <property type="entry name" value="TrwC"/>
</dbReference>
<proteinExistence type="predicted"/>
<dbReference type="NCBIfam" id="NF041492">
    <property type="entry name" value="MobF"/>
    <property type="match status" value="1"/>
</dbReference>
<comment type="caution">
    <text evidence="3">The sequence shown here is derived from an EMBL/GenBank/DDBJ whole genome shotgun (WGS) entry which is preliminary data.</text>
</comment>
<organism evidence="3 4">
    <name type="scientific">Oleiagrimonas citrea</name>
    <dbReference type="NCBI Taxonomy" id="1665687"/>
    <lineage>
        <taxon>Bacteria</taxon>
        <taxon>Pseudomonadati</taxon>
        <taxon>Pseudomonadota</taxon>
        <taxon>Gammaproteobacteria</taxon>
        <taxon>Lysobacterales</taxon>
        <taxon>Rhodanobacteraceae</taxon>
        <taxon>Oleiagrimonas</taxon>
    </lineage>
</organism>